<accession>A0A3M6TFX4</accession>
<evidence type="ECO:0000313" key="2">
    <source>
        <dbReference type="Proteomes" id="UP000275408"/>
    </source>
</evidence>
<name>A0A3M6TFX4_POCDA</name>
<dbReference type="AlphaFoldDB" id="A0A3M6TFX4"/>
<gene>
    <name evidence="1" type="ORF">pdam_00016553</name>
</gene>
<reference evidence="1 2" key="1">
    <citation type="journal article" date="2018" name="Sci. Rep.">
        <title>Comparative analysis of the Pocillopora damicornis genome highlights role of immune system in coral evolution.</title>
        <authorList>
            <person name="Cunning R."/>
            <person name="Bay R.A."/>
            <person name="Gillette P."/>
            <person name="Baker A.C."/>
            <person name="Traylor-Knowles N."/>
        </authorList>
    </citation>
    <scope>NUCLEOTIDE SEQUENCE [LARGE SCALE GENOMIC DNA]</scope>
    <source>
        <strain evidence="1">RSMAS</strain>
        <tissue evidence="1">Whole animal</tissue>
    </source>
</reference>
<proteinExistence type="predicted"/>
<comment type="caution">
    <text evidence="1">The sequence shown here is derived from an EMBL/GenBank/DDBJ whole genome shotgun (WGS) entry which is preliminary data.</text>
</comment>
<organism evidence="1 2">
    <name type="scientific">Pocillopora damicornis</name>
    <name type="common">Cauliflower coral</name>
    <name type="synonym">Millepora damicornis</name>
    <dbReference type="NCBI Taxonomy" id="46731"/>
    <lineage>
        <taxon>Eukaryota</taxon>
        <taxon>Metazoa</taxon>
        <taxon>Cnidaria</taxon>
        <taxon>Anthozoa</taxon>
        <taxon>Hexacorallia</taxon>
        <taxon>Scleractinia</taxon>
        <taxon>Astrocoeniina</taxon>
        <taxon>Pocilloporidae</taxon>
        <taxon>Pocillopora</taxon>
    </lineage>
</organism>
<evidence type="ECO:0000313" key="1">
    <source>
        <dbReference type="EMBL" id="RMX40209.1"/>
    </source>
</evidence>
<protein>
    <submittedName>
        <fullName evidence="1">Uncharacterized protein</fullName>
    </submittedName>
</protein>
<dbReference type="EMBL" id="RCHS01003678">
    <property type="protein sequence ID" value="RMX40209.1"/>
    <property type="molecule type" value="Genomic_DNA"/>
</dbReference>
<keyword evidence="2" id="KW-1185">Reference proteome</keyword>
<sequence>MNNISDNCLASSVSRVLGVGGLLPLATAIDRIQLEKELVIRTAIIEPNSVLKQEYRSSVTPLPQVLLSLTDISFE</sequence>
<dbReference type="Proteomes" id="UP000275408">
    <property type="component" value="Unassembled WGS sequence"/>
</dbReference>